<dbReference type="InterPro" id="IPR000719">
    <property type="entry name" value="Prot_kinase_dom"/>
</dbReference>
<dbReference type="HOGENOM" id="CLU_000288_7_18_1"/>
<dbReference type="EMBL" id="KL198081">
    <property type="protein sequence ID" value="KDQ09169.1"/>
    <property type="molecule type" value="Genomic_DNA"/>
</dbReference>
<evidence type="ECO:0000313" key="2">
    <source>
        <dbReference type="EMBL" id="KDQ09169.1"/>
    </source>
</evidence>
<dbReference type="InterPro" id="IPR011009">
    <property type="entry name" value="Kinase-like_dom_sf"/>
</dbReference>
<accession>A0A067M0S6</accession>
<dbReference type="Proteomes" id="UP000027195">
    <property type="component" value="Unassembled WGS sequence"/>
</dbReference>
<dbReference type="PROSITE" id="PS50011">
    <property type="entry name" value="PROTEIN_KINASE_DOM"/>
    <property type="match status" value="1"/>
</dbReference>
<dbReference type="SUPFAM" id="SSF56112">
    <property type="entry name" value="Protein kinase-like (PK-like)"/>
    <property type="match status" value="1"/>
</dbReference>
<dbReference type="Pfam" id="PF07714">
    <property type="entry name" value="PK_Tyr_Ser-Thr"/>
    <property type="match status" value="1"/>
</dbReference>
<dbReference type="InterPro" id="IPR001245">
    <property type="entry name" value="Ser-Thr/Tyr_kinase_cat_dom"/>
</dbReference>
<sequence>MKQVSQLREAISKLEPSGRTEYLDVLSAVYATSGFYPTELYPWELSVLGGQGIVSGGFGDCSKGVLLGQFKVAMKSLRFHPGVNPDVLARRFHREIETWKDLRHPHVLRFIGVCQIDSQTYMVSPWMENGDCVTYVKRNPQANCVRLLSQVAAGLQYLHAPGRGVVHGDIKGGNVLVSRTGDAVIADFGLSQVLIGEKQHSHSTNFLTAGNARWQAPELLLGETKEDIQRTTQSDMFAFGRLMLEVFTTEPPFSSITNPYAIAHKVQTDESPPRPVDLLVAARGLDDRMWGFIERCWRMNPAERPNAGNAVAFFASIH</sequence>
<feature type="domain" description="Protein kinase" evidence="1">
    <location>
        <begin position="47"/>
        <end position="318"/>
    </location>
</feature>
<keyword evidence="3" id="KW-1185">Reference proteome</keyword>
<dbReference type="InterPro" id="IPR008271">
    <property type="entry name" value="Ser/Thr_kinase_AS"/>
</dbReference>
<dbReference type="InterPro" id="IPR051681">
    <property type="entry name" value="Ser/Thr_Kinases-Pseudokinases"/>
</dbReference>
<evidence type="ECO:0000259" key="1">
    <source>
        <dbReference type="PROSITE" id="PS50011"/>
    </source>
</evidence>
<protein>
    <recommendedName>
        <fullName evidence="1">Protein kinase domain-containing protein</fullName>
    </recommendedName>
</protein>
<name>A0A067M0S6_BOTB1</name>
<dbReference type="PROSITE" id="PS00108">
    <property type="entry name" value="PROTEIN_KINASE_ST"/>
    <property type="match status" value="1"/>
</dbReference>
<dbReference type="PANTHER" id="PTHR44329:SF214">
    <property type="entry name" value="PROTEIN KINASE DOMAIN-CONTAINING PROTEIN"/>
    <property type="match status" value="1"/>
</dbReference>
<dbReference type="STRING" id="930990.A0A067M0S6"/>
<dbReference type="AlphaFoldDB" id="A0A067M0S6"/>
<dbReference type="InParanoid" id="A0A067M0S6"/>
<dbReference type="GO" id="GO:0004674">
    <property type="term" value="F:protein serine/threonine kinase activity"/>
    <property type="evidence" value="ECO:0007669"/>
    <property type="project" value="TreeGrafter"/>
</dbReference>
<evidence type="ECO:0000313" key="3">
    <source>
        <dbReference type="Proteomes" id="UP000027195"/>
    </source>
</evidence>
<dbReference type="GO" id="GO:0005524">
    <property type="term" value="F:ATP binding"/>
    <property type="evidence" value="ECO:0007669"/>
    <property type="project" value="InterPro"/>
</dbReference>
<proteinExistence type="predicted"/>
<organism evidence="2 3">
    <name type="scientific">Botryobasidium botryosum (strain FD-172 SS1)</name>
    <dbReference type="NCBI Taxonomy" id="930990"/>
    <lineage>
        <taxon>Eukaryota</taxon>
        <taxon>Fungi</taxon>
        <taxon>Dikarya</taxon>
        <taxon>Basidiomycota</taxon>
        <taxon>Agaricomycotina</taxon>
        <taxon>Agaricomycetes</taxon>
        <taxon>Cantharellales</taxon>
        <taxon>Botryobasidiaceae</taxon>
        <taxon>Botryobasidium</taxon>
    </lineage>
</organism>
<dbReference type="OrthoDB" id="346907at2759"/>
<dbReference type="PANTHER" id="PTHR44329">
    <property type="entry name" value="SERINE/THREONINE-PROTEIN KINASE TNNI3K-RELATED"/>
    <property type="match status" value="1"/>
</dbReference>
<gene>
    <name evidence="2" type="ORF">BOTBODRAFT_533239</name>
</gene>
<dbReference type="Gene3D" id="1.10.510.10">
    <property type="entry name" value="Transferase(Phosphotransferase) domain 1"/>
    <property type="match status" value="1"/>
</dbReference>
<reference evidence="3" key="1">
    <citation type="journal article" date="2014" name="Proc. Natl. Acad. Sci. U.S.A.">
        <title>Extensive sampling of basidiomycete genomes demonstrates inadequacy of the white-rot/brown-rot paradigm for wood decay fungi.</title>
        <authorList>
            <person name="Riley R."/>
            <person name="Salamov A.A."/>
            <person name="Brown D.W."/>
            <person name="Nagy L.G."/>
            <person name="Floudas D."/>
            <person name="Held B.W."/>
            <person name="Levasseur A."/>
            <person name="Lombard V."/>
            <person name="Morin E."/>
            <person name="Otillar R."/>
            <person name="Lindquist E.A."/>
            <person name="Sun H."/>
            <person name="LaButti K.M."/>
            <person name="Schmutz J."/>
            <person name="Jabbour D."/>
            <person name="Luo H."/>
            <person name="Baker S.E."/>
            <person name="Pisabarro A.G."/>
            <person name="Walton J.D."/>
            <person name="Blanchette R.A."/>
            <person name="Henrissat B."/>
            <person name="Martin F."/>
            <person name="Cullen D."/>
            <person name="Hibbett D.S."/>
            <person name="Grigoriev I.V."/>
        </authorList>
    </citation>
    <scope>NUCLEOTIDE SEQUENCE [LARGE SCALE GENOMIC DNA]</scope>
    <source>
        <strain evidence="3">FD-172 SS1</strain>
    </source>
</reference>
<dbReference type="SMART" id="SM00220">
    <property type="entry name" value="S_TKc"/>
    <property type="match status" value="1"/>
</dbReference>